<dbReference type="SUPFAM" id="SSF103256">
    <property type="entry name" value="Hypothetical protein TM0160"/>
    <property type="match status" value="1"/>
</dbReference>
<dbReference type="OrthoDB" id="9788698at2"/>
<dbReference type="GO" id="GO:0004518">
    <property type="term" value="F:nuclease activity"/>
    <property type="evidence" value="ECO:0007669"/>
    <property type="project" value="InterPro"/>
</dbReference>
<dbReference type="Proteomes" id="UP000253141">
    <property type="component" value="Unassembled WGS sequence"/>
</dbReference>
<dbReference type="Gene3D" id="3.10.690.10">
    <property type="entry name" value="Bifunctional nuclease domain"/>
    <property type="match status" value="1"/>
</dbReference>
<feature type="domain" description="BFN" evidence="1">
    <location>
        <begin position="3"/>
        <end position="135"/>
    </location>
</feature>
<proteinExistence type="predicted"/>
<dbReference type="PANTHER" id="PTHR15160">
    <property type="entry name" value="VON HIPPEL-LINDAU PROTEIN"/>
    <property type="match status" value="1"/>
</dbReference>
<dbReference type="Pfam" id="PF02577">
    <property type="entry name" value="BFN_dom"/>
    <property type="match status" value="1"/>
</dbReference>
<dbReference type="InterPro" id="IPR036104">
    <property type="entry name" value="BFN_sf"/>
</dbReference>
<dbReference type="PANTHER" id="PTHR15160:SF1">
    <property type="entry name" value="VON HIPPEL-LINDAU DISEASE TUMOR SUPPRESSOR"/>
    <property type="match status" value="1"/>
</dbReference>
<sequence length="182" mass="20680">MNKFEVFVIAMAESESQRGQYVLILEEPLSKRRIPIIVGPNEAQAIALHLERLQPSRPLTHDLFQSVIVQLNAQLKEVFIHQIKEDVFQATISITGPEKSLQIDSRPSDAIALAVRFNCPLFVSEQVLDEAGYLLDEKGREKKSYAEYTLEELEDLLAKVLAKEDYESATRLRSVIDKRKLG</sequence>
<dbReference type="EMBL" id="QPIW01000005">
    <property type="protein sequence ID" value="RDB06376.1"/>
    <property type="molecule type" value="Genomic_DNA"/>
</dbReference>
<reference evidence="2 3" key="1">
    <citation type="submission" date="2018-07" db="EMBL/GenBank/DDBJ databases">
        <title>Genome analysis of Runella aurantiaca.</title>
        <authorList>
            <person name="Yang X."/>
        </authorList>
    </citation>
    <scope>NUCLEOTIDE SEQUENCE [LARGE SCALE GENOMIC DNA]</scope>
    <source>
        <strain evidence="2 3">YX9</strain>
    </source>
</reference>
<evidence type="ECO:0000313" key="3">
    <source>
        <dbReference type="Proteomes" id="UP000253141"/>
    </source>
</evidence>
<dbReference type="InterPro" id="IPR003729">
    <property type="entry name" value="Bi_nuclease_dom"/>
</dbReference>
<organism evidence="2 3">
    <name type="scientific">Runella aurantiaca</name>
    <dbReference type="NCBI Taxonomy" id="2282308"/>
    <lineage>
        <taxon>Bacteria</taxon>
        <taxon>Pseudomonadati</taxon>
        <taxon>Bacteroidota</taxon>
        <taxon>Cytophagia</taxon>
        <taxon>Cytophagales</taxon>
        <taxon>Spirosomataceae</taxon>
        <taxon>Runella</taxon>
    </lineage>
</organism>
<evidence type="ECO:0000313" key="2">
    <source>
        <dbReference type="EMBL" id="RDB06376.1"/>
    </source>
</evidence>
<name>A0A369IIA5_9BACT</name>
<comment type="caution">
    <text evidence="2">The sequence shown here is derived from an EMBL/GenBank/DDBJ whole genome shotgun (WGS) entry which is preliminary data.</text>
</comment>
<dbReference type="PROSITE" id="PS51658">
    <property type="entry name" value="BFN"/>
    <property type="match status" value="1"/>
</dbReference>
<dbReference type="RefSeq" id="WP_114460749.1">
    <property type="nucleotide sequence ID" value="NZ_QPIW01000005.1"/>
</dbReference>
<protein>
    <submittedName>
        <fullName evidence="2">Bifunctional nuclease family protein</fullName>
    </submittedName>
</protein>
<evidence type="ECO:0000259" key="1">
    <source>
        <dbReference type="PROSITE" id="PS51658"/>
    </source>
</evidence>
<dbReference type="AlphaFoldDB" id="A0A369IIA5"/>
<keyword evidence="3" id="KW-1185">Reference proteome</keyword>
<accession>A0A369IIA5</accession>
<gene>
    <name evidence="2" type="ORF">DVG78_08940</name>
</gene>